<reference evidence="3 4" key="1">
    <citation type="submission" date="2017-04" db="EMBL/GenBank/DDBJ databases">
        <title>Draft genome sequence of Tuber borchii Vittad., a whitish edible truffle.</title>
        <authorList>
            <consortium name="DOE Joint Genome Institute"/>
            <person name="Murat C."/>
            <person name="Kuo A."/>
            <person name="Barry K.W."/>
            <person name="Clum A."/>
            <person name="Dockter R.B."/>
            <person name="Fauchery L."/>
            <person name="Iotti M."/>
            <person name="Kohler A."/>
            <person name="Labutti K."/>
            <person name="Lindquist E.A."/>
            <person name="Lipzen A."/>
            <person name="Ohm R.A."/>
            <person name="Wang M."/>
            <person name="Grigoriev I.V."/>
            <person name="Zambonelli A."/>
            <person name="Martin F.M."/>
        </authorList>
    </citation>
    <scope>NUCLEOTIDE SEQUENCE [LARGE SCALE GENOMIC DNA]</scope>
    <source>
        <strain evidence="3 4">Tbo3840</strain>
    </source>
</reference>
<dbReference type="EMBL" id="NESQ01000022">
    <property type="protein sequence ID" value="PUU82766.1"/>
    <property type="molecule type" value="Genomic_DNA"/>
</dbReference>
<dbReference type="PANTHER" id="PTHR40370:SF1">
    <property type="entry name" value="DUF3074 DOMAIN-CONTAINING PROTEIN"/>
    <property type="match status" value="1"/>
</dbReference>
<dbReference type="InterPro" id="IPR024500">
    <property type="entry name" value="DUF3074"/>
</dbReference>
<protein>
    <recommendedName>
        <fullName evidence="2">DUF3074 domain-containing protein</fullName>
    </recommendedName>
</protein>
<keyword evidence="4" id="KW-1185">Reference proteome</keyword>
<feature type="non-terminal residue" evidence="3">
    <location>
        <position position="1"/>
    </location>
</feature>
<comment type="caution">
    <text evidence="3">The sequence shown here is derived from an EMBL/GenBank/DDBJ whole genome shotgun (WGS) entry which is preliminary data.</text>
</comment>
<dbReference type="STRING" id="42251.A0A2T7A4U0"/>
<dbReference type="Pfam" id="PF11274">
    <property type="entry name" value="DUF3074"/>
    <property type="match status" value="1"/>
</dbReference>
<dbReference type="Gene3D" id="3.30.530.20">
    <property type="match status" value="1"/>
</dbReference>
<dbReference type="SUPFAM" id="SSF55961">
    <property type="entry name" value="Bet v1-like"/>
    <property type="match status" value="1"/>
</dbReference>
<accession>A0A2T7A4U0</accession>
<feature type="compositionally biased region" description="Polar residues" evidence="1">
    <location>
        <begin position="186"/>
        <end position="199"/>
    </location>
</feature>
<dbReference type="Proteomes" id="UP000244722">
    <property type="component" value="Unassembled WGS sequence"/>
</dbReference>
<dbReference type="PANTHER" id="PTHR40370">
    <property type="entry name" value="EXPRESSED PROTEIN"/>
    <property type="match status" value="1"/>
</dbReference>
<dbReference type="InterPro" id="IPR023393">
    <property type="entry name" value="START-like_dom_sf"/>
</dbReference>
<evidence type="ECO:0000259" key="2">
    <source>
        <dbReference type="Pfam" id="PF11274"/>
    </source>
</evidence>
<evidence type="ECO:0000313" key="4">
    <source>
        <dbReference type="Proteomes" id="UP000244722"/>
    </source>
</evidence>
<feature type="domain" description="DUF3074" evidence="2">
    <location>
        <begin position="95"/>
        <end position="343"/>
    </location>
</feature>
<feature type="compositionally biased region" description="Basic and acidic residues" evidence="1">
    <location>
        <begin position="263"/>
        <end position="272"/>
    </location>
</feature>
<organism evidence="3 4">
    <name type="scientific">Tuber borchii</name>
    <name type="common">White truffle</name>
    <dbReference type="NCBI Taxonomy" id="42251"/>
    <lineage>
        <taxon>Eukaryota</taxon>
        <taxon>Fungi</taxon>
        <taxon>Dikarya</taxon>
        <taxon>Ascomycota</taxon>
        <taxon>Pezizomycotina</taxon>
        <taxon>Pezizomycetes</taxon>
        <taxon>Pezizales</taxon>
        <taxon>Tuberaceae</taxon>
        <taxon>Tuber</taxon>
    </lineage>
</organism>
<evidence type="ECO:0000313" key="3">
    <source>
        <dbReference type="EMBL" id="PUU82766.1"/>
    </source>
</evidence>
<evidence type="ECO:0000256" key="1">
    <source>
        <dbReference type="SAM" id="MobiDB-lite"/>
    </source>
</evidence>
<dbReference type="AlphaFoldDB" id="A0A2T7A4U0"/>
<dbReference type="OrthoDB" id="5403181at2759"/>
<gene>
    <name evidence="3" type="ORF">B9Z19DRAFT_966512</name>
</gene>
<name>A0A2T7A4U0_TUBBO</name>
<feature type="region of interest" description="Disordered" evidence="1">
    <location>
        <begin position="261"/>
        <end position="360"/>
    </location>
</feature>
<feature type="region of interest" description="Disordered" evidence="1">
    <location>
        <begin position="178"/>
        <end position="199"/>
    </location>
</feature>
<sequence length="360" mass="40015">IVFMDALVEALKSLSPISVDSLPREDDLEGYLANSLRDTKVLLSSLPPNEEGAPTGPGGVEELQREWKPIKLSAKENPMGIQVFKLQSRDGKGAWFARRSVHAGIGFKRLRAGLEREFQQGDGKGVREERGNVRGIGRERQVERKGCRIGQIEVNYLSAQFPGPSAPRDFVTACLTSSANPEDLSQPGQPRGSSPNKSRQFTMVSRPLIDHPECAERQGYVRGQYESVEFLREIPAEQNPPINRRDGVVLPVIKRVRSVPDLSEDKERVDHSGRKRGQTITFSDGSKPGHREEYTPRGSMDSADIAAGDPEENPVEWIMISRSDPGGSVPRWMVERGTPGSIQMTTQKWKKQQKPMLEPA</sequence>
<proteinExistence type="predicted"/>